<feature type="modified residue" description="4-aspartylphosphate" evidence="3">
    <location>
        <position position="65"/>
    </location>
</feature>
<evidence type="ECO:0000256" key="1">
    <source>
        <dbReference type="ARBA" id="ARBA00018672"/>
    </source>
</evidence>
<dbReference type="Pfam" id="PF00072">
    <property type="entry name" value="Response_reg"/>
    <property type="match status" value="1"/>
</dbReference>
<dbReference type="InterPro" id="IPR001789">
    <property type="entry name" value="Sig_transdc_resp-reg_receiver"/>
</dbReference>
<proteinExistence type="predicted"/>
<gene>
    <name evidence="5" type="ordered locus">Slip_1735</name>
</gene>
<dbReference type="PANTHER" id="PTHR43228">
    <property type="entry name" value="TWO-COMPONENT RESPONSE REGULATOR"/>
    <property type="match status" value="1"/>
</dbReference>
<keyword evidence="3" id="KW-0597">Phosphoprotein</keyword>
<name>D7CP57_SYNLT</name>
<dbReference type="SMART" id="SM00448">
    <property type="entry name" value="REC"/>
    <property type="match status" value="1"/>
</dbReference>
<dbReference type="SUPFAM" id="SSF52172">
    <property type="entry name" value="CheY-like"/>
    <property type="match status" value="1"/>
</dbReference>
<dbReference type="RefSeq" id="WP_013175894.1">
    <property type="nucleotide sequence ID" value="NC_014220.1"/>
</dbReference>
<dbReference type="eggNOG" id="COG4753">
    <property type="taxonomic scope" value="Bacteria"/>
</dbReference>
<keyword evidence="6" id="KW-1185">Reference proteome</keyword>
<evidence type="ECO:0000256" key="3">
    <source>
        <dbReference type="PROSITE-ProRule" id="PRU00169"/>
    </source>
</evidence>
<dbReference type="STRING" id="643648.Slip_1735"/>
<dbReference type="EMBL" id="CP002048">
    <property type="protein sequence ID" value="ADI02492.1"/>
    <property type="molecule type" value="Genomic_DNA"/>
</dbReference>
<dbReference type="GO" id="GO:0000160">
    <property type="term" value="P:phosphorelay signal transduction system"/>
    <property type="evidence" value="ECO:0007669"/>
    <property type="project" value="InterPro"/>
</dbReference>
<evidence type="ECO:0000313" key="6">
    <source>
        <dbReference type="Proteomes" id="UP000000378"/>
    </source>
</evidence>
<accession>D7CP57</accession>
<feature type="domain" description="Response regulatory" evidence="4">
    <location>
        <begin position="15"/>
        <end position="130"/>
    </location>
</feature>
<dbReference type="Proteomes" id="UP000000378">
    <property type="component" value="Chromosome"/>
</dbReference>
<comment type="function">
    <text evidence="2">May play the central regulatory role in sporulation. It may be an element of the effector pathway responsible for the activation of sporulation genes in response to nutritional stress. Spo0A may act in concert with spo0H (a sigma factor) to control the expression of some genes that are critical to the sporulation process.</text>
</comment>
<evidence type="ECO:0000313" key="5">
    <source>
        <dbReference type="EMBL" id="ADI02492.1"/>
    </source>
</evidence>
<protein>
    <recommendedName>
        <fullName evidence="1">Stage 0 sporulation protein A homolog</fullName>
    </recommendedName>
</protein>
<sequence>MVLTRGIKPDGSPIKVMAVDDSPVTRKMLKKALEPEGFIIVAEAGNGRDAVAAYAQANPDVITMDVTMPIMDGLEAAAAIKKLNPSQKIIMLSAMGDKDIVAEAQSLGITDFCTKPFKPDEIIGKILKVLAEG</sequence>
<dbReference type="PANTHER" id="PTHR43228:SF1">
    <property type="entry name" value="TWO-COMPONENT RESPONSE REGULATOR ARR22"/>
    <property type="match status" value="1"/>
</dbReference>
<dbReference type="AlphaFoldDB" id="D7CP57"/>
<dbReference type="InterPro" id="IPR011006">
    <property type="entry name" value="CheY-like_superfamily"/>
</dbReference>
<organism evidence="5 6">
    <name type="scientific">Syntrophothermus lipocalidus (strain DSM 12680 / TGB-C1)</name>
    <dbReference type="NCBI Taxonomy" id="643648"/>
    <lineage>
        <taxon>Bacteria</taxon>
        <taxon>Bacillati</taxon>
        <taxon>Bacillota</taxon>
        <taxon>Clostridia</taxon>
        <taxon>Eubacteriales</taxon>
        <taxon>Syntrophomonadaceae</taxon>
        <taxon>Syntrophothermus</taxon>
    </lineage>
</organism>
<dbReference type="Gene3D" id="3.40.50.2300">
    <property type="match status" value="1"/>
</dbReference>
<reference evidence="6" key="1">
    <citation type="journal article" date="2010" name="Stand. Genomic Sci.">
        <title>Complete genome sequence of Syntrophothermus lipocalidus type strain (TGB-C1T).</title>
        <authorList>
            <consortium name="US DOE Joint Genome Institute (JGI-PGF)"/>
            <person name="Djao O."/>
            <person name="Zhang X."/>
            <person name="Lucas S."/>
            <person name="Lapidus A."/>
            <person name="Glavina Del Rio T."/>
            <person name="Nolan M."/>
            <person name="Tice H."/>
            <person name="Cheng J."/>
            <person name="Han C."/>
            <person name="Tapia R."/>
            <person name="Goodwin L."/>
            <person name="Pitluck S."/>
            <person name="Liolios K."/>
            <person name="Ivanova N."/>
            <person name="Mavromatis K."/>
            <person name="Mikhailova N."/>
            <person name="Ovchinnikova G."/>
            <person name="Pati A."/>
            <person name="Brambilla E."/>
            <person name="Chen A."/>
            <person name="Palaniappan K."/>
            <person name="Land M."/>
            <person name="Hauser L."/>
            <person name="Chang Y."/>
            <person name="Jeffries C."/>
            <person name="Rohde M."/>
            <person name="Sikorski J."/>
            <person name="Spring S."/>
            <person name="Goker M."/>
            <person name="Detter J."/>
            <person name="Woyke T."/>
            <person name="Bristow J."/>
            <person name="Eisen J."/>
            <person name="Markowitz V."/>
            <person name="Hugenholtz P."/>
            <person name="Kyrpides N."/>
            <person name="Klenk H."/>
        </authorList>
    </citation>
    <scope>NUCLEOTIDE SEQUENCE [LARGE SCALE GENOMIC DNA]</scope>
    <source>
        <strain evidence="6">DSM 12680 / TGB-C1</strain>
    </source>
</reference>
<dbReference type="PROSITE" id="PS50110">
    <property type="entry name" value="RESPONSE_REGULATORY"/>
    <property type="match status" value="1"/>
</dbReference>
<evidence type="ECO:0000259" key="4">
    <source>
        <dbReference type="PROSITE" id="PS50110"/>
    </source>
</evidence>
<dbReference type="KEGG" id="slp:Slip_1735"/>
<reference evidence="5 6" key="2">
    <citation type="journal article" date="2010" name="Stand. Genomic Sci.">
        <title>Complete genome sequence of Syntrophothermus lipocalidus type strain (TGB-C1).</title>
        <authorList>
            <person name="Djao O.D."/>
            <person name="Zhang X."/>
            <person name="Lucas S."/>
            <person name="Lapidus A."/>
            <person name="Del Rio T.G."/>
            <person name="Nolan M."/>
            <person name="Tice H."/>
            <person name="Cheng J.F."/>
            <person name="Han C."/>
            <person name="Tapia R."/>
            <person name="Goodwin L."/>
            <person name="Pitluck S."/>
            <person name="Liolios K."/>
            <person name="Ivanova N."/>
            <person name="Mavromatis K."/>
            <person name="Mikhailova N."/>
            <person name="Ovchinnikova G."/>
            <person name="Pati A."/>
            <person name="Brambilla E."/>
            <person name="Chen A."/>
            <person name="Palaniappan K."/>
            <person name="Land M."/>
            <person name="Hauser L."/>
            <person name="Chang Y.J."/>
            <person name="Jeffries C.D."/>
            <person name="Rohde M."/>
            <person name="Sikorski J."/>
            <person name="Spring S."/>
            <person name="Goker M."/>
            <person name="Detter J.C."/>
            <person name="Woyke T."/>
            <person name="Bristow J."/>
            <person name="Eisen J.A."/>
            <person name="Markowitz V."/>
            <person name="Hugenholtz P."/>
            <person name="Kyrpides N.C."/>
            <person name="Klenk H.P."/>
        </authorList>
    </citation>
    <scope>NUCLEOTIDE SEQUENCE [LARGE SCALE GENOMIC DNA]</scope>
    <source>
        <strain evidence="6">DSM 12680 / TGB-C1</strain>
    </source>
</reference>
<evidence type="ECO:0000256" key="2">
    <source>
        <dbReference type="ARBA" id="ARBA00024867"/>
    </source>
</evidence>
<dbReference type="HOGENOM" id="CLU_000445_69_15_9"/>
<dbReference type="InterPro" id="IPR052048">
    <property type="entry name" value="ST_Response_Regulator"/>
</dbReference>